<evidence type="ECO:0000313" key="3">
    <source>
        <dbReference type="Proteomes" id="UP000249081"/>
    </source>
</evidence>
<proteinExistence type="predicted"/>
<comment type="caution">
    <text evidence="2">The sequence shown here is derived from an EMBL/GenBank/DDBJ whole genome shotgun (WGS) entry which is preliminary data.</text>
</comment>
<reference evidence="2 3" key="2">
    <citation type="submission" date="2018-06" db="EMBL/GenBank/DDBJ databases">
        <title>Metagenomic assembly of (sub)arctic Cyanobacteria and their associated microbiome from non-axenic cultures.</title>
        <authorList>
            <person name="Baurain D."/>
        </authorList>
    </citation>
    <scope>NUCLEOTIDE SEQUENCE [LARGE SCALE GENOMIC DNA]</scope>
    <source>
        <strain evidence="2">ULC041bin1</strain>
    </source>
</reference>
<organism evidence="2 3">
    <name type="scientific">Shackletoniella antarctica</name>
    <dbReference type="NCBI Taxonomy" id="268115"/>
    <lineage>
        <taxon>Bacteria</taxon>
        <taxon>Bacillati</taxon>
        <taxon>Cyanobacteriota</taxon>
        <taxon>Cyanophyceae</taxon>
        <taxon>Oculatellales</taxon>
        <taxon>Oculatellaceae</taxon>
        <taxon>Shackletoniella</taxon>
    </lineage>
</organism>
<keyword evidence="1" id="KW-1133">Transmembrane helix</keyword>
<keyword evidence="1" id="KW-0812">Transmembrane</keyword>
<dbReference type="AlphaFoldDB" id="A0A2W4XMQ9"/>
<dbReference type="EMBL" id="QBMN01000132">
    <property type="protein sequence ID" value="PZO36921.1"/>
    <property type="molecule type" value="Genomic_DNA"/>
</dbReference>
<sequence length="261" mass="27682">MKPAVKPQTKALSLTLSPVGQIVRVMGRIPQRTKILGILGVSALGVGSAAILATVATAPDTALEGNRRAAYDFVSGDPAIMAGVSPDDLPEDALAKLFLVMPHFDAWLADQIDSDIGAMLTNESLRLAAAAQKEASEGAIDTIDPVTDIDLKGCLQQMTAPQCVLLRYAADGLKTYHEATDKGDVYEAMGGVLRYRAALAALYPVEQRHPQTQLTLKGLKNYRLSMFDIARLLPASLGPTVEFRAPLGDTSPAATVEQGVN</sequence>
<gene>
    <name evidence="2" type="ORF">DCF17_16650</name>
</gene>
<name>A0A2W4XMQ9_9CYAN</name>
<dbReference type="Proteomes" id="UP000249081">
    <property type="component" value="Unassembled WGS sequence"/>
</dbReference>
<accession>A0A2W4XMQ9</accession>
<protein>
    <submittedName>
        <fullName evidence="2">Uncharacterized protein</fullName>
    </submittedName>
</protein>
<reference evidence="3" key="1">
    <citation type="submission" date="2018-04" db="EMBL/GenBank/DDBJ databases">
        <authorList>
            <person name="Cornet L."/>
        </authorList>
    </citation>
    <scope>NUCLEOTIDE SEQUENCE [LARGE SCALE GENOMIC DNA]</scope>
</reference>
<evidence type="ECO:0000313" key="2">
    <source>
        <dbReference type="EMBL" id="PZO36921.1"/>
    </source>
</evidence>
<keyword evidence="1" id="KW-0472">Membrane</keyword>
<feature type="transmembrane region" description="Helical" evidence="1">
    <location>
        <begin position="35"/>
        <end position="58"/>
    </location>
</feature>
<evidence type="ECO:0000256" key="1">
    <source>
        <dbReference type="SAM" id="Phobius"/>
    </source>
</evidence>